<name>A0A0V0ZNC1_9BILA</name>
<proteinExistence type="predicted"/>
<comment type="caution">
    <text evidence="2">The sequence shown here is derived from an EMBL/GenBank/DDBJ whole genome shotgun (WGS) entry which is preliminary data.</text>
</comment>
<reference evidence="2 3" key="1">
    <citation type="submission" date="2015-01" db="EMBL/GenBank/DDBJ databases">
        <title>Evolution of Trichinella species and genotypes.</title>
        <authorList>
            <person name="Korhonen P.K."/>
            <person name="Edoardo P."/>
            <person name="Giuseppe L.R."/>
            <person name="Gasser R.B."/>
        </authorList>
    </citation>
    <scope>NUCLEOTIDE SEQUENCE [LARGE SCALE GENOMIC DNA]</scope>
    <source>
        <strain evidence="2">ISS2496</strain>
    </source>
</reference>
<dbReference type="Proteomes" id="UP000054783">
    <property type="component" value="Unassembled WGS sequence"/>
</dbReference>
<dbReference type="AlphaFoldDB" id="A0A0V0ZNC1"/>
<dbReference type="EMBL" id="JYDQ01000125">
    <property type="protein sequence ID" value="KRY14065.1"/>
    <property type="molecule type" value="Genomic_DNA"/>
</dbReference>
<keyword evidence="3" id="KW-1185">Reference proteome</keyword>
<sequence>MFEFPAKRRNCGSRFLVTDTHCIWYSNRWKCSLFEHMFDGEELVEEKKEKEDVDKKVGTNLTVPIHCKKKQNGNAQSVNCLSPKAWHLEVPEETDCSGITSITIRSKRRDRQEKERRKSLKQTRSPGKEKILTGPILRLEKEEVEVEKRSIVCKERKRELCPRLFLKKILPSGYAWGYASGKFFAMLQANFKKYLPSGYAWGYASGKFFAMPQAMLQANLKKYLPSGYAPGYASGKISENFRDFQKNSCRLRPRLRFRQFLKNIYPQAMLGATPPAKFFQK</sequence>
<evidence type="ECO:0000256" key="1">
    <source>
        <dbReference type="SAM" id="MobiDB-lite"/>
    </source>
</evidence>
<evidence type="ECO:0000313" key="2">
    <source>
        <dbReference type="EMBL" id="KRY14065.1"/>
    </source>
</evidence>
<evidence type="ECO:0000313" key="3">
    <source>
        <dbReference type="Proteomes" id="UP000054783"/>
    </source>
</evidence>
<feature type="region of interest" description="Disordered" evidence="1">
    <location>
        <begin position="106"/>
        <end position="127"/>
    </location>
</feature>
<organism evidence="2 3">
    <name type="scientific">Trichinella patagoniensis</name>
    <dbReference type="NCBI Taxonomy" id="990121"/>
    <lineage>
        <taxon>Eukaryota</taxon>
        <taxon>Metazoa</taxon>
        <taxon>Ecdysozoa</taxon>
        <taxon>Nematoda</taxon>
        <taxon>Enoplea</taxon>
        <taxon>Dorylaimia</taxon>
        <taxon>Trichinellida</taxon>
        <taxon>Trichinellidae</taxon>
        <taxon>Trichinella</taxon>
    </lineage>
</organism>
<accession>A0A0V0ZNC1</accession>
<gene>
    <name evidence="2" type="ORF">T12_6675</name>
</gene>
<protein>
    <submittedName>
        <fullName evidence="2">Uncharacterized protein</fullName>
    </submittedName>
</protein>